<dbReference type="Pfam" id="PF13511">
    <property type="entry name" value="DUF4124"/>
    <property type="match status" value="1"/>
</dbReference>
<dbReference type="KEGG" id="bsan:CHH28_04140"/>
<reference evidence="3 4" key="1">
    <citation type="submission" date="2017-07" db="EMBL/GenBank/DDBJ databases">
        <title>Annotated genome sequence of Bacterioplanes sanyensis isolated from Red Sea.</title>
        <authorList>
            <person name="Rehman Z.U."/>
        </authorList>
    </citation>
    <scope>NUCLEOTIDE SEQUENCE [LARGE SCALE GENOMIC DNA]</scope>
    <source>
        <strain evidence="3 4">NV9</strain>
    </source>
</reference>
<organism evidence="3 4">
    <name type="scientific">Bacterioplanes sanyensis</name>
    <dbReference type="NCBI Taxonomy" id="1249553"/>
    <lineage>
        <taxon>Bacteria</taxon>
        <taxon>Pseudomonadati</taxon>
        <taxon>Pseudomonadota</taxon>
        <taxon>Gammaproteobacteria</taxon>
        <taxon>Oceanospirillales</taxon>
        <taxon>Oceanospirillaceae</taxon>
        <taxon>Bacterioplanes</taxon>
    </lineage>
</organism>
<feature type="compositionally biased region" description="Basic and acidic residues" evidence="1">
    <location>
        <begin position="52"/>
        <end position="63"/>
    </location>
</feature>
<protein>
    <recommendedName>
        <fullName evidence="2">DUF4124 domain-containing protein</fullName>
    </recommendedName>
</protein>
<dbReference type="EMBL" id="CP022530">
    <property type="protein sequence ID" value="ASP37914.1"/>
    <property type="molecule type" value="Genomic_DNA"/>
</dbReference>
<feature type="compositionally biased region" description="Basic residues" evidence="1">
    <location>
        <begin position="72"/>
        <end position="82"/>
    </location>
</feature>
<dbReference type="Proteomes" id="UP000202440">
    <property type="component" value="Chromosome"/>
</dbReference>
<evidence type="ECO:0000256" key="1">
    <source>
        <dbReference type="SAM" id="MobiDB-lite"/>
    </source>
</evidence>
<evidence type="ECO:0000259" key="2">
    <source>
        <dbReference type="Pfam" id="PF13511"/>
    </source>
</evidence>
<dbReference type="InterPro" id="IPR025392">
    <property type="entry name" value="DUF4124"/>
</dbReference>
<dbReference type="AlphaFoldDB" id="A0A222FHG2"/>
<feature type="domain" description="DUF4124" evidence="2">
    <location>
        <begin position="10"/>
        <end position="51"/>
    </location>
</feature>
<keyword evidence="4" id="KW-1185">Reference proteome</keyword>
<proteinExistence type="predicted"/>
<dbReference type="RefSeq" id="WP_094059117.1">
    <property type="nucleotide sequence ID" value="NZ_CP022530.1"/>
</dbReference>
<feature type="region of interest" description="Disordered" evidence="1">
    <location>
        <begin position="52"/>
        <end position="91"/>
    </location>
</feature>
<evidence type="ECO:0000313" key="4">
    <source>
        <dbReference type="Proteomes" id="UP000202440"/>
    </source>
</evidence>
<evidence type="ECO:0000313" key="3">
    <source>
        <dbReference type="EMBL" id="ASP37914.1"/>
    </source>
</evidence>
<dbReference type="OrthoDB" id="6119597at2"/>
<name>A0A222FHG2_9GAMM</name>
<gene>
    <name evidence="3" type="ORF">CHH28_04140</name>
</gene>
<sequence length="147" mass="16682">MEKQISFGILLLVLSVPCQSGVYKWVDENGQVHYGSQPPPTTQAKEIEIKQHKVDSESIERINRLTNQNKKVPNRTKSKTKNNHSSSVPKKRYKKLCEKYKKIYEGYKRDGVMGINPITGVKKKMAGESAKTALENAKDNVDIFCNN</sequence>
<accession>A0A222FHG2</accession>